<reference evidence="2 3" key="1">
    <citation type="journal article" date="2019" name="Sci. Rep.">
        <title>A high-quality genome of Eragrostis curvula grass provides insights into Poaceae evolution and supports new strategies to enhance forage quality.</title>
        <authorList>
            <person name="Carballo J."/>
            <person name="Santos B.A.C.M."/>
            <person name="Zappacosta D."/>
            <person name="Garbus I."/>
            <person name="Selva J.P."/>
            <person name="Gallo C.A."/>
            <person name="Diaz A."/>
            <person name="Albertini E."/>
            <person name="Caccamo M."/>
            <person name="Echenique V."/>
        </authorList>
    </citation>
    <scope>NUCLEOTIDE SEQUENCE [LARGE SCALE GENOMIC DNA]</scope>
    <source>
        <strain evidence="3">cv. Victoria</strain>
        <tissue evidence="2">Leaf</tissue>
    </source>
</reference>
<dbReference type="AlphaFoldDB" id="A0A5J9TX70"/>
<dbReference type="Gramene" id="TVU15973">
    <property type="protein sequence ID" value="TVU15973"/>
    <property type="gene ID" value="EJB05_39518"/>
</dbReference>
<feature type="domain" description="SRR1-like" evidence="1">
    <location>
        <begin position="352"/>
        <end position="387"/>
    </location>
</feature>
<sequence length="395" mass="44890">MRLARELAASSMFFTKLSELVASDAAFHRALERVRGDGGERLRVVAYGLGGTQYSWAPRFRLAVLLLLRDTFPEVVGAVEVVCPTVAAVERRALEELGCVVRASPTQCRSVHEPTLIFMPYADRVLLENLLILNWSAEQLGKIILLGQSFSAMVKMLEQSMSKQEKFGVTEQREKVRRVHAIQKYVREIKLCAYFAGLFSNPLLGDGPDLFQESDEDPDEVIEDQCDSSKCICMHCVARIEWQTMSTALSSCFSVHLFDLDAEIDMEDLVPDNCTTRIWTTVNIQMNYDAQLQGWHLNPTDTYIDDKNLKESESIVKELRETMLEIRSSSLYTKFIDHLKENPSIRDRISNMLGAPECMDLVVYGLGSFQFNVKSLYQLAFALLLKEDEIFPVNW</sequence>
<proteinExistence type="predicted"/>
<keyword evidence="3" id="KW-1185">Reference proteome</keyword>
<dbReference type="GO" id="GO:0005634">
    <property type="term" value="C:nucleus"/>
    <property type="evidence" value="ECO:0007669"/>
    <property type="project" value="TreeGrafter"/>
</dbReference>
<dbReference type="Pfam" id="PF07985">
    <property type="entry name" value="SRR1"/>
    <property type="match status" value="2"/>
</dbReference>
<dbReference type="EMBL" id="RWGY01000031">
    <property type="protein sequence ID" value="TVU15973.1"/>
    <property type="molecule type" value="Genomic_DNA"/>
</dbReference>
<evidence type="ECO:0000313" key="2">
    <source>
        <dbReference type="EMBL" id="TVU15973.1"/>
    </source>
</evidence>
<evidence type="ECO:0000259" key="1">
    <source>
        <dbReference type="Pfam" id="PF07985"/>
    </source>
</evidence>
<feature type="non-terminal residue" evidence="2">
    <location>
        <position position="1"/>
    </location>
</feature>
<comment type="caution">
    <text evidence="2">The sequence shown here is derived from an EMBL/GenBank/DDBJ whole genome shotgun (WGS) entry which is preliminary data.</text>
</comment>
<protein>
    <recommendedName>
        <fullName evidence="1">SRR1-like domain-containing protein</fullName>
    </recommendedName>
</protein>
<gene>
    <name evidence="2" type="ORF">EJB05_39518</name>
</gene>
<dbReference type="InterPro" id="IPR012942">
    <property type="entry name" value="SRR1-like"/>
</dbReference>
<organism evidence="2 3">
    <name type="scientific">Eragrostis curvula</name>
    <name type="common">weeping love grass</name>
    <dbReference type="NCBI Taxonomy" id="38414"/>
    <lineage>
        <taxon>Eukaryota</taxon>
        <taxon>Viridiplantae</taxon>
        <taxon>Streptophyta</taxon>
        <taxon>Embryophyta</taxon>
        <taxon>Tracheophyta</taxon>
        <taxon>Spermatophyta</taxon>
        <taxon>Magnoliopsida</taxon>
        <taxon>Liliopsida</taxon>
        <taxon>Poales</taxon>
        <taxon>Poaceae</taxon>
        <taxon>PACMAD clade</taxon>
        <taxon>Chloridoideae</taxon>
        <taxon>Eragrostideae</taxon>
        <taxon>Eragrostidinae</taxon>
        <taxon>Eragrostis</taxon>
    </lineage>
</organism>
<dbReference type="OrthoDB" id="687440at2759"/>
<dbReference type="GO" id="GO:0005737">
    <property type="term" value="C:cytoplasm"/>
    <property type="evidence" value="ECO:0007669"/>
    <property type="project" value="TreeGrafter"/>
</dbReference>
<evidence type="ECO:0000313" key="3">
    <source>
        <dbReference type="Proteomes" id="UP000324897"/>
    </source>
</evidence>
<name>A0A5J9TX70_9POAL</name>
<dbReference type="Proteomes" id="UP000324897">
    <property type="component" value="Unassembled WGS sequence"/>
</dbReference>
<dbReference type="InterPro" id="IPR040044">
    <property type="entry name" value="SRR1L"/>
</dbReference>
<dbReference type="PANTHER" id="PTHR28626:SF4">
    <property type="entry name" value="PROTEIN SENSITIVITY TO RED LIGHT REDUCED 1-LIKE"/>
    <property type="match status" value="1"/>
</dbReference>
<dbReference type="PANTHER" id="PTHR28626">
    <property type="entry name" value="SRR1-LIKE PROTEIN"/>
    <property type="match status" value="1"/>
</dbReference>
<feature type="domain" description="SRR1-like" evidence="1">
    <location>
        <begin position="40"/>
        <end position="190"/>
    </location>
</feature>
<accession>A0A5J9TX70</accession>